<gene>
    <name evidence="2" type="ORF">TRFO_01454</name>
</gene>
<dbReference type="InterPro" id="IPR046537">
    <property type="entry name" value="DUF6602"/>
</dbReference>
<dbReference type="InterPro" id="IPR053199">
    <property type="entry name" value="cDPG_synthetase-like"/>
</dbReference>
<dbReference type="Pfam" id="PF20247">
    <property type="entry name" value="DUF6602"/>
    <property type="match status" value="1"/>
</dbReference>
<comment type="caution">
    <text evidence="2">The sequence shown here is derived from an EMBL/GenBank/DDBJ whole genome shotgun (WGS) entry which is preliminary data.</text>
</comment>
<dbReference type="OrthoDB" id="10263204at2759"/>
<keyword evidence="3" id="KW-1185">Reference proteome</keyword>
<dbReference type="VEuPathDB" id="TrichDB:TRFO_01454"/>
<protein>
    <recommendedName>
        <fullName evidence="1">DUF6602 domain-containing protein</fullName>
    </recommendedName>
</protein>
<reference evidence="2" key="1">
    <citation type="submission" date="2016-10" db="EMBL/GenBank/DDBJ databases">
        <authorList>
            <person name="Benchimol M."/>
            <person name="Almeida L.G."/>
            <person name="Vasconcelos A.T."/>
            <person name="Perreira-Neves A."/>
            <person name="Rosa I.A."/>
            <person name="Tasca T."/>
            <person name="Bogo M.R."/>
            <person name="de Souza W."/>
        </authorList>
    </citation>
    <scope>NUCLEOTIDE SEQUENCE [LARGE SCALE GENOMIC DNA]</scope>
    <source>
        <strain evidence="2">K</strain>
    </source>
</reference>
<accession>A0A1J4JYL6</accession>
<evidence type="ECO:0000259" key="1">
    <source>
        <dbReference type="Pfam" id="PF20247"/>
    </source>
</evidence>
<dbReference type="Proteomes" id="UP000179807">
    <property type="component" value="Unassembled WGS sequence"/>
</dbReference>
<feature type="domain" description="DUF6602" evidence="1">
    <location>
        <begin position="477"/>
        <end position="573"/>
    </location>
</feature>
<sequence>MSNTFARTRLLILGNDFSMLHLYWRYQSLDSERDILGFVYCNPGDPPIHLFKGMTKSPLVVYELDRLEEVIKDRRVNKCIMHMQNLSMDSAQSIINRVISTGRCAIEFLRPYALKINSFKPVLLIKSIGKQIGKTQLSRYFCSVLNGNKRKTAVIIPINDIPICDPKKIFYVEESQQYEFKENDPIPKNIFTKQIEWEIEQFQKSGAFKVYVTNNPRLSLIHAEQQADIIIYDSQMCEMPFIQAYSSFCLITKETIKNIREKTLWPGIANLHSSENIVLLSNDTDYKTKKDHYYCLFKGHQFFFAKTKFIPEDSSGMEVFNHSVLTVDEKSSVGASKKLAIENGAFELIDPSPFLVEGLETSNGSIVADLSTNDRSPSPENEIEADLTVQKIVNTINKSTADVVIISLQRDIEGIDPGKKIIYTTPEIQDHEDSLYNWLSRSFSNPKPPLQKHFEAQVDILMSMASASDKELFVTNNDSSNRESFCRLFLSSHLPPGFRVTTGEIIDCMSNITGQLDVVIVNDSCPRMTIDHTGSIIAPILADNVLSVIEVKTSLTSESLRKALSQLRPVKALMPTHGTLERPDGQVIEDPLGGKIITGIFAFNPHSDIEKNAPNILQLYPSVVDFVVLPDAFGYFSANTLRVCGIHVRDEDIMNGYVKYSARGIGLALIFGMLNCIAATRRFSGSNCVRYLSGSWGGQYEAATRFQQEAEKSLNKMNRIISISASREQRSEIYRRTSQLLNIVDEIRHQV</sequence>
<dbReference type="GeneID" id="94824812"/>
<dbReference type="RefSeq" id="XP_068356922.1">
    <property type="nucleotide sequence ID" value="XM_068490108.1"/>
</dbReference>
<dbReference type="PANTHER" id="PTHR42869">
    <property type="entry name" value="SLL0572 PROTEIN"/>
    <property type="match status" value="1"/>
</dbReference>
<evidence type="ECO:0000313" key="2">
    <source>
        <dbReference type="EMBL" id="OHT03786.1"/>
    </source>
</evidence>
<dbReference type="EMBL" id="MLAK01000815">
    <property type="protein sequence ID" value="OHT03786.1"/>
    <property type="molecule type" value="Genomic_DNA"/>
</dbReference>
<dbReference type="CDD" id="cd21173">
    <property type="entry name" value="NucC-like"/>
    <property type="match status" value="1"/>
</dbReference>
<dbReference type="PANTHER" id="PTHR42869:SF1">
    <property type="entry name" value="SLL0572 PROTEIN"/>
    <property type="match status" value="1"/>
</dbReference>
<organism evidence="2 3">
    <name type="scientific">Tritrichomonas foetus</name>
    <dbReference type="NCBI Taxonomy" id="1144522"/>
    <lineage>
        <taxon>Eukaryota</taxon>
        <taxon>Metamonada</taxon>
        <taxon>Parabasalia</taxon>
        <taxon>Tritrichomonadida</taxon>
        <taxon>Tritrichomonadidae</taxon>
        <taxon>Tritrichomonas</taxon>
    </lineage>
</organism>
<dbReference type="AlphaFoldDB" id="A0A1J4JYL6"/>
<evidence type="ECO:0000313" key="3">
    <source>
        <dbReference type="Proteomes" id="UP000179807"/>
    </source>
</evidence>
<name>A0A1J4JYL6_9EUKA</name>
<proteinExistence type="predicted"/>